<protein>
    <submittedName>
        <fullName evidence="1">Uncharacterized protein</fullName>
    </submittedName>
</protein>
<evidence type="ECO:0000313" key="1">
    <source>
        <dbReference type="EMBL" id="EFJ42665.1"/>
    </source>
</evidence>
<gene>
    <name evidence="1" type="ORF">VOLCADRAFT_97267</name>
</gene>
<reference evidence="1 2" key="1">
    <citation type="journal article" date="2010" name="Science">
        <title>Genomic analysis of organismal complexity in the multicellular green alga Volvox carteri.</title>
        <authorList>
            <person name="Prochnik S.E."/>
            <person name="Umen J."/>
            <person name="Nedelcu A.M."/>
            <person name="Hallmann A."/>
            <person name="Miller S.M."/>
            <person name="Nishii I."/>
            <person name="Ferris P."/>
            <person name="Kuo A."/>
            <person name="Mitros T."/>
            <person name="Fritz-Laylin L.K."/>
            <person name="Hellsten U."/>
            <person name="Chapman J."/>
            <person name="Simakov O."/>
            <person name="Rensing S.A."/>
            <person name="Terry A."/>
            <person name="Pangilinan J."/>
            <person name="Kapitonov V."/>
            <person name="Jurka J."/>
            <person name="Salamov A."/>
            <person name="Shapiro H."/>
            <person name="Schmutz J."/>
            <person name="Grimwood J."/>
            <person name="Lindquist E."/>
            <person name="Lucas S."/>
            <person name="Grigoriev I.V."/>
            <person name="Schmitt R."/>
            <person name="Kirk D."/>
            <person name="Rokhsar D.S."/>
        </authorList>
    </citation>
    <scope>NUCLEOTIDE SEQUENCE [LARGE SCALE GENOMIC DNA]</scope>
    <source>
        <strain evidence="2">f. Nagariensis / Eve</strain>
    </source>
</reference>
<dbReference type="AlphaFoldDB" id="D8UCA7"/>
<accession>D8UCA7</accession>
<dbReference type="OrthoDB" id="2344127at2759"/>
<keyword evidence="2" id="KW-1185">Reference proteome</keyword>
<name>D8UCA7_VOLCA</name>
<evidence type="ECO:0000313" key="2">
    <source>
        <dbReference type="Proteomes" id="UP000001058"/>
    </source>
</evidence>
<dbReference type="EMBL" id="GL378380">
    <property type="protein sequence ID" value="EFJ42665.1"/>
    <property type="molecule type" value="Genomic_DNA"/>
</dbReference>
<dbReference type="eggNOG" id="ENOG502QPUE">
    <property type="taxonomic scope" value="Eukaryota"/>
</dbReference>
<dbReference type="GeneID" id="9619268"/>
<dbReference type="Proteomes" id="UP000001058">
    <property type="component" value="Unassembled WGS sequence"/>
</dbReference>
<dbReference type="KEGG" id="vcn:VOLCADRAFT_97267"/>
<sequence>MFTQKNRNNLLHDGVARLSGCFGTLPGNLNCHRVFTLGSSSQDLWSNINISNACSELNRSVTSKLWQKGCLGRLGFMVNALSPSAAGLGAGSAAGAGAAAGPGPGSTAADGLALVGREPILRGMIGVWLNAYGIKMGEANSRLVCPPLWKQEKKRAFVGGAEAVAGGAGLYIGRAAARPSRGRAGVARTFRISTVLYRVASAPQAQAMDQEAQEAQLIVHLSEAFNKDEVWQLAAAEALSKATNLERVLIRGSTAAKQLKLVDVLIRKTSAAGLGAGSAAGAVALADLQRKVSKMESVMPFLVSKVLLWRDGSTATHSKKEKDFKTSALKSQLQCAGVKGCQLLGEGIPPNCVSLAHLCKLSWADGTCRLLGLSKEDVSSPRNALLLSERVPTSDYHALQRVPPALQPNSQACGTVCAHSQLMETGRSFPDACALNCQLPLARLPTITNCPCAPLQSGSFRAGPPYNYLLTLAQLPTATLPPVRHLTRPWVAACPSSEARHHAPTRPFAATAVLGTW</sequence>
<proteinExistence type="predicted"/>
<dbReference type="RefSeq" id="XP_002956316.1">
    <property type="nucleotide sequence ID" value="XM_002956270.1"/>
</dbReference>
<dbReference type="InParanoid" id="D8UCA7"/>
<organism evidence="2">
    <name type="scientific">Volvox carteri f. nagariensis</name>
    <dbReference type="NCBI Taxonomy" id="3068"/>
    <lineage>
        <taxon>Eukaryota</taxon>
        <taxon>Viridiplantae</taxon>
        <taxon>Chlorophyta</taxon>
        <taxon>core chlorophytes</taxon>
        <taxon>Chlorophyceae</taxon>
        <taxon>CS clade</taxon>
        <taxon>Chlamydomonadales</taxon>
        <taxon>Volvocaceae</taxon>
        <taxon>Volvox</taxon>
    </lineage>
</organism>